<dbReference type="EMBL" id="KN840508">
    <property type="protein sequence ID" value="KIP06887.1"/>
    <property type="molecule type" value="Genomic_DNA"/>
</dbReference>
<dbReference type="Proteomes" id="UP000053257">
    <property type="component" value="Unassembled WGS sequence"/>
</dbReference>
<name>A0A0C3S7N9_PHLG1</name>
<organism evidence="1 2">
    <name type="scientific">Phlebiopsis gigantea (strain 11061_1 CR5-6)</name>
    <name type="common">White-rot fungus</name>
    <name type="synonym">Peniophora gigantea</name>
    <dbReference type="NCBI Taxonomy" id="745531"/>
    <lineage>
        <taxon>Eukaryota</taxon>
        <taxon>Fungi</taxon>
        <taxon>Dikarya</taxon>
        <taxon>Basidiomycota</taxon>
        <taxon>Agaricomycotina</taxon>
        <taxon>Agaricomycetes</taxon>
        <taxon>Polyporales</taxon>
        <taxon>Phanerochaetaceae</taxon>
        <taxon>Phlebiopsis</taxon>
    </lineage>
</organism>
<dbReference type="AlphaFoldDB" id="A0A0C3S7N9"/>
<accession>A0A0C3S7N9</accession>
<dbReference type="HOGENOM" id="CLU_659067_0_0_1"/>
<evidence type="ECO:0008006" key="3">
    <source>
        <dbReference type="Google" id="ProtNLM"/>
    </source>
</evidence>
<sequence>MSTRQQLTWQMSNNIIDNLSGDTSMLMSCSLVCKTWLLRSRRHMFLHARISSEDRLRLYLNLLALPHSTFRTSVEEIVIQSSPDKSSNRMTLKYGDFVWLLARLPSVQSVSLDAVTIIQENEEVASILAYPTWSPLHLSSAIFVDVTWENNTVSTSKLVSLLHLFHAVDHLAFHWGGQNQQPLKFKYDAKVAKDGRAATKFKALPRINSLLLLDASEWSPGYMRCLIQMDLYASLTTLVVFIADRGMLVALGNVLRSPLRSLKKLSAYTIATDDLMDASAEEIAKHLDLSKCTSLIFFDFGLVFKSAPIELRGARLRWQWDTAVAMLYSLPPDTLHEIRVSFSPRCNKPSDMLVYLADIPWYQLNSAVRRFPNFVRIAVDCPEYIGKDVLTLAAAVALAVGNDIRFAWRIVEEDVYP</sequence>
<keyword evidence="2" id="KW-1185">Reference proteome</keyword>
<protein>
    <recommendedName>
        <fullName evidence="3">F-box domain-containing protein</fullName>
    </recommendedName>
</protein>
<evidence type="ECO:0000313" key="2">
    <source>
        <dbReference type="Proteomes" id="UP000053257"/>
    </source>
</evidence>
<proteinExistence type="predicted"/>
<gene>
    <name evidence="1" type="ORF">PHLGIDRAFT_118572</name>
</gene>
<evidence type="ECO:0000313" key="1">
    <source>
        <dbReference type="EMBL" id="KIP06887.1"/>
    </source>
</evidence>
<dbReference type="OrthoDB" id="2797325at2759"/>
<reference evidence="1 2" key="1">
    <citation type="journal article" date="2014" name="PLoS Genet.">
        <title>Analysis of the Phlebiopsis gigantea genome, transcriptome and secretome provides insight into its pioneer colonization strategies of wood.</title>
        <authorList>
            <person name="Hori C."/>
            <person name="Ishida T."/>
            <person name="Igarashi K."/>
            <person name="Samejima M."/>
            <person name="Suzuki H."/>
            <person name="Master E."/>
            <person name="Ferreira P."/>
            <person name="Ruiz-Duenas F.J."/>
            <person name="Held B."/>
            <person name="Canessa P."/>
            <person name="Larrondo L.F."/>
            <person name="Schmoll M."/>
            <person name="Druzhinina I.S."/>
            <person name="Kubicek C.P."/>
            <person name="Gaskell J.A."/>
            <person name="Kersten P."/>
            <person name="St John F."/>
            <person name="Glasner J."/>
            <person name="Sabat G."/>
            <person name="Splinter BonDurant S."/>
            <person name="Syed K."/>
            <person name="Yadav J."/>
            <person name="Mgbeahuruike A.C."/>
            <person name="Kovalchuk A."/>
            <person name="Asiegbu F.O."/>
            <person name="Lackner G."/>
            <person name="Hoffmeister D."/>
            <person name="Rencoret J."/>
            <person name="Gutierrez A."/>
            <person name="Sun H."/>
            <person name="Lindquist E."/>
            <person name="Barry K."/>
            <person name="Riley R."/>
            <person name="Grigoriev I.V."/>
            <person name="Henrissat B."/>
            <person name="Kues U."/>
            <person name="Berka R.M."/>
            <person name="Martinez A.T."/>
            <person name="Covert S.F."/>
            <person name="Blanchette R.A."/>
            <person name="Cullen D."/>
        </authorList>
    </citation>
    <scope>NUCLEOTIDE SEQUENCE [LARGE SCALE GENOMIC DNA]</scope>
    <source>
        <strain evidence="1 2">11061_1 CR5-6</strain>
    </source>
</reference>